<evidence type="ECO:0000256" key="1">
    <source>
        <dbReference type="SAM" id="MobiDB-lite"/>
    </source>
</evidence>
<proteinExistence type="predicted"/>
<accession>A0A2C5Y3W4</accession>
<evidence type="ECO:0000313" key="3">
    <source>
        <dbReference type="EMBL" id="PHH61922.1"/>
    </source>
</evidence>
<name>A0A2C5Y3W4_9HYPO</name>
<dbReference type="OrthoDB" id="4925734at2759"/>
<dbReference type="EMBL" id="NJET01000087">
    <property type="protein sequence ID" value="PHH61922.1"/>
    <property type="molecule type" value="Genomic_DNA"/>
</dbReference>
<evidence type="ECO:0000313" key="4">
    <source>
        <dbReference type="Proteomes" id="UP000226192"/>
    </source>
</evidence>
<dbReference type="Gene3D" id="2.60.20.10">
    <property type="entry name" value="Crystallins"/>
    <property type="match status" value="1"/>
</dbReference>
<feature type="region of interest" description="Disordered" evidence="1">
    <location>
        <begin position="45"/>
        <end position="96"/>
    </location>
</feature>
<sequence>MKIQIALLSLLSLSTCHSLSPRAIYKERPPGQQIGDAVRDGLGTLQGNIPYTPGTHAKPPSKNQIGGMPYLNRARPRPKNEGKPGTPGNPLGPRKKPGRIYTRCEANAASCIAGNTRRLSKLANGIGEAEFKRLTNIYGMEVPDKPNKAAKGGLKLSLTEIRAGFRGFRVPGSKGTGKKWLSNLVKSGVKGSSVTLAASIPLYITDVAEVMNSDASGLEKAAVATSIVPFVGCTVRKLANDEKDTQKTLSTALCYAGDFFLASGLWPLKLVADVLSSAFDFDENMDAEYVKKQRRDGWVKRYKELVKYLSSDGYRQELIQRYSLEVLAPIYVLSETSAMLYVGDIVADESSDEPSNPEAQSAEKQIEDSWIAAQQQVCAQMIDTERRFDVDVPAQTAQWLEDEYKEYNRRYRMSYMRNRQIAWAKLESYMRSRPVTWGPSEADIKARFDDFWDQALAVYQALQQEKRTDFYKKDVEGFARDANKQIPRDHGVCNGPPLKMGAPVPGEAQAGGEEELGYEKLIDKIMAEETPRIQIFTDAFYKGSMDEVAAPLGECVDLRRDFNDNVSSFSIKKASSNIKCTFYRDFACVDDIYETHDDSNENLTVSAGLNDAISSLKCEEEDPAA</sequence>
<gene>
    <name evidence="3" type="ORF">CDD81_7727</name>
</gene>
<comment type="caution">
    <text evidence="3">The sequence shown here is derived from an EMBL/GenBank/DDBJ whole genome shotgun (WGS) entry which is preliminary data.</text>
</comment>
<keyword evidence="4" id="KW-1185">Reference proteome</keyword>
<organism evidence="3 4">
    <name type="scientific">Ophiocordyceps australis</name>
    <dbReference type="NCBI Taxonomy" id="1399860"/>
    <lineage>
        <taxon>Eukaryota</taxon>
        <taxon>Fungi</taxon>
        <taxon>Dikarya</taxon>
        <taxon>Ascomycota</taxon>
        <taxon>Pezizomycotina</taxon>
        <taxon>Sordariomycetes</taxon>
        <taxon>Hypocreomycetidae</taxon>
        <taxon>Hypocreales</taxon>
        <taxon>Ophiocordycipitaceae</taxon>
        <taxon>Ophiocordyceps</taxon>
    </lineage>
</organism>
<dbReference type="AlphaFoldDB" id="A0A2C5Y3W4"/>
<protein>
    <submittedName>
        <fullName evidence="3">Uncharacterized protein</fullName>
    </submittedName>
</protein>
<feature type="chain" id="PRO_5013219911" evidence="2">
    <location>
        <begin position="19"/>
        <end position="625"/>
    </location>
</feature>
<feature type="signal peptide" evidence="2">
    <location>
        <begin position="1"/>
        <end position="18"/>
    </location>
</feature>
<reference evidence="3 4" key="1">
    <citation type="submission" date="2017-06" db="EMBL/GenBank/DDBJ databases">
        <title>Ant-infecting Ophiocordyceps genomes reveal a high diversity of potential behavioral manipulation genes and a possible major role for enterotoxins.</title>
        <authorList>
            <person name="De Bekker C."/>
            <person name="Evans H.C."/>
            <person name="Brachmann A."/>
            <person name="Hughes D.P."/>
        </authorList>
    </citation>
    <scope>NUCLEOTIDE SEQUENCE [LARGE SCALE GENOMIC DNA]</scope>
    <source>
        <strain evidence="3 4">Map64</strain>
    </source>
</reference>
<evidence type="ECO:0000256" key="2">
    <source>
        <dbReference type="SAM" id="SignalP"/>
    </source>
</evidence>
<dbReference type="Proteomes" id="UP000226192">
    <property type="component" value="Unassembled WGS sequence"/>
</dbReference>
<keyword evidence="2" id="KW-0732">Signal</keyword>